<organism evidence="1 2">
    <name type="scientific">Mytilus edulis</name>
    <name type="common">Blue mussel</name>
    <dbReference type="NCBI Taxonomy" id="6550"/>
    <lineage>
        <taxon>Eukaryota</taxon>
        <taxon>Metazoa</taxon>
        <taxon>Spiralia</taxon>
        <taxon>Lophotrochozoa</taxon>
        <taxon>Mollusca</taxon>
        <taxon>Bivalvia</taxon>
        <taxon>Autobranchia</taxon>
        <taxon>Pteriomorphia</taxon>
        <taxon>Mytilida</taxon>
        <taxon>Mytiloidea</taxon>
        <taxon>Mytilidae</taxon>
        <taxon>Mytilinae</taxon>
        <taxon>Mytilus</taxon>
    </lineage>
</organism>
<dbReference type="OrthoDB" id="6126197at2759"/>
<proteinExistence type="predicted"/>
<comment type="caution">
    <text evidence="1">The sequence shown here is derived from an EMBL/GenBank/DDBJ whole genome shotgun (WGS) entry which is preliminary data.</text>
</comment>
<reference evidence="1" key="1">
    <citation type="submission" date="2021-03" db="EMBL/GenBank/DDBJ databases">
        <authorList>
            <person name="Bekaert M."/>
        </authorList>
    </citation>
    <scope>NUCLEOTIDE SEQUENCE</scope>
</reference>
<accession>A0A8S3T9K0</accession>
<evidence type="ECO:0000313" key="2">
    <source>
        <dbReference type="Proteomes" id="UP000683360"/>
    </source>
</evidence>
<dbReference type="Proteomes" id="UP000683360">
    <property type="component" value="Unassembled WGS sequence"/>
</dbReference>
<sequence>MATCKRTISNEESSYSSDIEFFPNCKRHQTKKPKLTDGKLNDVGVIFSEKPISMDNLIQNLKILQKGSNGSGNFPTTIDSLKMFTRDLLTFSFPCVSWSKKSTLPLALMLQEEEIEQESLMIICTINKTLSEFYERTRCRENNNLPNLILTDRLSNRLFEHWFHRIFLFVSGMKEILEKLINPIPVPPGRYSDQEILQESVFTQIFLKFAQICFLNPEVGEASKKCLKIRNKTVGYISDVRFYQHETKAGSPHLLMLMVEVKNNGLSQTDGDKDSATPWIEGHLDKCILEQIGLQLMSDIWNSTFAPSTLAVVCFRTEVIFMLLESDLEHYEAWVLNKNVDNFKSCIQYTRSYNIMVADDRRQLLDLLFWLGCIQKGDFERYFFF</sequence>
<dbReference type="AlphaFoldDB" id="A0A8S3T9K0"/>
<keyword evidence="2" id="KW-1185">Reference proteome</keyword>
<name>A0A8S3T9K0_MYTED</name>
<protein>
    <submittedName>
        <fullName evidence="1">Uncharacterized protein</fullName>
    </submittedName>
</protein>
<dbReference type="EMBL" id="CAJPWZ010001986">
    <property type="protein sequence ID" value="CAG2228065.1"/>
    <property type="molecule type" value="Genomic_DNA"/>
</dbReference>
<evidence type="ECO:0000313" key="1">
    <source>
        <dbReference type="EMBL" id="CAG2228065.1"/>
    </source>
</evidence>
<gene>
    <name evidence="1" type="ORF">MEDL_41033</name>
</gene>